<evidence type="ECO:0008006" key="3">
    <source>
        <dbReference type="Google" id="ProtNLM"/>
    </source>
</evidence>
<dbReference type="RefSeq" id="YP_009274020.1">
    <property type="nucleotide sequence ID" value="NC_030912.1"/>
</dbReference>
<accession>A0A160DHA9</accession>
<dbReference type="OrthoDB" id="27014at10239"/>
<dbReference type="Proteomes" id="UP000202089">
    <property type="component" value="Segment"/>
</dbReference>
<gene>
    <name evidence="1" type="primary">8</name>
    <name evidence="1" type="ORF">MCGONAGALL_8</name>
</gene>
<dbReference type="GeneID" id="28801459"/>
<reference evidence="2" key="1">
    <citation type="submission" date="2016-03" db="EMBL/GenBank/DDBJ databases">
        <authorList>
            <person name="Ploux O."/>
        </authorList>
    </citation>
    <scope>NUCLEOTIDE SEQUENCE [LARGE SCALE GENOMIC DNA]</scope>
</reference>
<dbReference type="EMBL" id="KU998255">
    <property type="protein sequence ID" value="ANA87586.1"/>
    <property type="molecule type" value="Genomic_DNA"/>
</dbReference>
<proteinExistence type="predicted"/>
<sequence length="107" mass="11459">MTTPTPVEPVITELSVATWLGMSAPDAYVSEVVPAVSVYVREIHGDGELTDAVQLGALMLAALIVRRRNSPGGVESFGELDPSFVARYDPTISQLLKLGNHRKLIVG</sequence>
<organism evidence="1 2">
    <name type="scientific">Gordonia phage McGonagall</name>
    <dbReference type="NCBI Taxonomy" id="1838072"/>
    <lineage>
        <taxon>Viruses</taxon>
        <taxon>Duplodnaviria</taxon>
        <taxon>Heunggongvirae</taxon>
        <taxon>Uroviricota</taxon>
        <taxon>Caudoviricetes</taxon>
        <taxon>Mcgonagallvirus</taxon>
        <taxon>Mcgonagallvirus macgonagall</taxon>
    </lineage>
</organism>
<protein>
    <recommendedName>
        <fullName evidence="3">Head-to-tail adaptor</fullName>
    </recommendedName>
</protein>
<evidence type="ECO:0000313" key="2">
    <source>
        <dbReference type="Proteomes" id="UP000202089"/>
    </source>
</evidence>
<dbReference type="KEGG" id="vg:28801459"/>
<name>A0A160DHA9_9CAUD</name>
<keyword evidence="2" id="KW-1185">Reference proteome</keyword>
<evidence type="ECO:0000313" key="1">
    <source>
        <dbReference type="EMBL" id="ANA87586.1"/>
    </source>
</evidence>